<dbReference type="Pfam" id="PF09808">
    <property type="entry name" value="SNAPC1"/>
    <property type="match status" value="1"/>
</dbReference>
<name>A0A914DRJ9_9BILA</name>
<accession>A0A914DRJ9</accession>
<dbReference type="AlphaFoldDB" id="A0A914DRJ9"/>
<dbReference type="GO" id="GO:0043565">
    <property type="term" value="F:sequence-specific DNA binding"/>
    <property type="evidence" value="ECO:0007669"/>
    <property type="project" value="TreeGrafter"/>
</dbReference>
<dbReference type="PANTHER" id="PTHR15131:SF3">
    <property type="entry name" value="SNRNA-ACTIVATING PROTEIN COMPLEX SUBUNIT 1"/>
    <property type="match status" value="1"/>
</dbReference>
<proteinExistence type="predicted"/>
<dbReference type="WBParaSite" id="ACRNAN_scaffold3623.g19100.t1">
    <property type="protein sequence ID" value="ACRNAN_scaffold3623.g19100.t1"/>
    <property type="gene ID" value="ACRNAN_scaffold3623.g19100"/>
</dbReference>
<organism evidence="1 2">
    <name type="scientific">Acrobeloides nanus</name>
    <dbReference type="NCBI Taxonomy" id="290746"/>
    <lineage>
        <taxon>Eukaryota</taxon>
        <taxon>Metazoa</taxon>
        <taxon>Ecdysozoa</taxon>
        <taxon>Nematoda</taxon>
        <taxon>Chromadorea</taxon>
        <taxon>Rhabditida</taxon>
        <taxon>Tylenchina</taxon>
        <taxon>Cephalobomorpha</taxon>
        <taxon>Cephaloboidea</taxon>
        <taxon>Cephalobidae</taxon>
        <taxon>Acrobeloides</taxon>
    </lineage>
</organism>
<dbReference type="GO" id="GO:0019185">
    <property type="term" value="C:snRNA-activating protein complex"/>
    <property type="evidence" value="ECO:0007669"/>
    <property type="project" value="TreeGrafter"/>
</dbReference>
<dbReference type="GO" id="GO:0042796">
    <property type="term" value="P:snRNA transcription by RNA polymerase III"/>
    <property type="evidence" value="ECO:0007669"/>
    <property type="project" value="TreeGrafter"/>
</dbReference>
<reference evidence="2" key="1">
    <citation type="submission" date="2022-11" db="UniProtKB">
        <authorList>
            <consortium name="WormBaseParasite"/>
        </authorList>
    </citation>
    <scope>IDENTIFICATION</scope>
</reference>
<evidence type="ECO:0000313" key="1">
    <source>
        <dbReference type="Proteomes" id="UP000887540"/>
    </source>
</evidence>
<dbReference type="InterPro" id="IPR019188">
    <property type="entry name" value="SNAPC1"/>
</dbReference>
<protein>
    <submittedName>
        <fullName evidence="2">Uncharacterized protein</fullName>
    </submittedName>
</protein>
<sequence>MAAMKDDVDQLWQDFHDTDSVRFRNFIEKYNAKEFSTIYLGRFQTSELVEFLEQLLIYTASYMFSQEADEHSRSFVIPGVKSRGSKPKKVRTFQERVFGLYLTYCLYFLQPSQYVVPIRITTTQAENLIPFLENDLLPEHKDAAFCLFRLIDHNAFTIMPFAEEYNPLFARHYEFDELNYANFDVDNEEQNNADLTALSNLKALSQDGNLNRISQLHAMYNEEKAKHGIPTQQQNVKTNLTELVSNLLQECETTLQEMSAEKESTKGPKQTRAGIRSKAYGSTIVQRRDRRHRQDLSELDGIISGLGDFGSPKKKHNRLDMDPLQEQIWREVNAENRKTERVRRETLTEEINEEILLEKEVEKDINRSRKKAKPEPKVKSIIRTRRMLKSESQEAGPSNAVLEENLALDEELDLKKKQPIRKPRAKAKSSSLQEAFDLNMSQESTGTTEFMQNFSSIVTQEEMNVENEADSILQSLLRM</sequence>
<evidence type="ECO:0000313" key="2">
    <source>
        <dbReference type="WBParaSite" id="ACRNAN_scaffold3623.g19100.t1"/>
    </source>
</evidence>
<dbReference type="Proteomes" id="UP000887540">
    <property type="component" value="Unplaced"/>
</dbReference>
<dbReference type="GO" id="GO:0042795">
    <property type="term" value="P:snRNA transcription by RNA polymerase II"/>
    <property type="evidence" value="ECO:0007669"/>
    <property type="project" value="TreeGrafter"/>
</dbReference>
<dbReference type="PANTHER" id="PTHR15131">
    <property type="entry name" value="SMALL NUCLEAR RNA ACTIVATING COMPLEX, POLYPEPTIDE 1"/>
    <property type="match status" value="1"/>
</dbReference>
<keyword evidence="1" id="KW-1185">Reference proteome</keyword>